<keyword evidence="2" id="KW-1185">Reference proteome</keyword>
<sequence length="77" mass="8724">MARIEQFSRGHLQRTSLHDPIDATYYTYEVDGRRLLQINTAGRSDSVMPGKVSQSIQLDEGSALQLFSILKSHFGFH</sequence>
<accession>A0A1V8RJU7</accession>
<evidence type="ECO:0000313" key="2">
    <source>
        <dbReference type="Proteomes" id="UP000191905"/>
    </source>
</evidence>
<evidence type="ECO:0000313" key="1">
    <source>
        <dbReference type="EMBL" id="OQM73477.1"/>
    </source>
</evidence>
<dbReference type="AlphaFoldDB" id="A0A1V8RJU7"/>
<name>A0A1V8RJU7_9HYPH</name>
<dbReference type="RefSeq" id="WP_080921492.1">
    <property type="nucleotide sequence ID" value="NZ_MDET01000058.1"/>
</dbReference>
<reference evidence="1 2" key="1">
    <citation type="journal article" date="2016" name="Int. J. Syst. Evol. Microbiol.">
        <title>Pseudaminobacter manganicus sp. nov., isolated from sludge of a manganese mine.</title>
        <authorList>
            <person name="Li J."/>
            <person name="Huang J."/>
            <person name="Liao S."/>
            <person name="Wang G."/>
        </authorList>
    </citation>
    <scope>NUCLEOTIDE SEQUENCE [LARGE SCALE GENOMIC DNA]</scope>
    <source>
        <strain evidence="1 2">JH-7</strain>
    </source>
</reference>
<dbReference type="OrthoDB" id="9155240at2"/>
<gene>
    <name evidence="1" type="ORF">BFN67_07680</name>
</gene>
<dbReference type="EMBL" id="MDET01000058">
    <property type="protein sequence ID" value="OQM73477.1"/>
    <property type="molecule type" value="Genomic_DNA"/>
</dbReference>
<proteinExistence type="predicted"/>
<comment type="caution">
    <text evidence="1">The sequence shown here is derived from an EMBL/GenBank/DDBJ whole genome shotgun (WGS) entry which is preliminary data.</text>
</comment>
<evidence type="ECO:0008006" key="3">
    <source>
        <dbReference type="Google" id="ProtNLM"/>
    </source>
</evidence>
<organism evidence="1 2">
    <name type="scientific">Manganibacter manganicus</name>
    <dbReference type="NCBI Taxonomy" id="1873176"/>
    <lineage>
        <taxon>Bacteria</taxon>
        <taxon>Pseudomonadati</taxon>
        <taxon>Pseudomonadota</taxon>
        <taxon>Alphaproteobacteria</taxon>
        <taxon>Hyphomicrobiales</taxon>
        <taxon>Phyllobacteriaceae</taxon>
        <taxon>Manganibacter</taxon>
    </lineage>
</organism>
<dbReference type="STRING" id="1873176.BFN67_07680"/>
<dbReference type="Proteomes" id="UP000191905">
    <property type="component" value="Unassembled WGS sequence"/>
</dbReference>
<protein>
    <recommendedName>
        <fullName evidence="3">Methionyl-tRNA formyltransferase</fullName>
    </recommendedName>
</protein>